<sequence length="33" mass="4346">YLRQRQVWMVNYRSKKTVLQRRWWWMVVQPLPL</sequence>
<feature type="non-terminal residue" evidence="1">
    <location>
        <position position="33"/>
    </location>
</feature>
<reference evidence="1" key="1">
    <citation type="journal article" date="2005" name="Mol. Phylogenet. Evol.">
        <title>Phylogeny of eagles, Old World vultures, and other Accipitridae based on nuclear and mitochondrial DNA.</title>
        <authorList>
            <person name="Lerner H.R."/>
            <person name="Mindell D.P."/>
        </authorList>
    </citation>
    <scope>NUCLEOTIDE SEQUENCE</scope>
</reference>
<dbReference type="AlphaFoldDB" id="Q4VCX2"/>
<feature type="non-terminal residue" evidence="1">
    <location>
        <position position="1"/>
    </location>
</feature>
<organism evidence="1">
    <name type="scientific">Gyps africanus</name>
    <name type="common">white-backed vulture</name>
    <dbReference type="NCBI Taxonomy" id="43490"/>
    <lineage>
        <taxon>Eukaryota</taxon>
        <taxon>Metazoa</taxon>
        <taxon>Chordata</taxon>
        <taxon>Craniata</taxon>
        <taxon>Vertebrata</taxon>
        <taxon>Euteleostomi</taxon>
        <taxon>Archelosauria</taxon>
        <taxon>Archosauria</taxon>
        <taxon>Dinosauria</taxon>
        <taxon>Saurischia</taxon>
        <taxon>Theropoda</taxon>
        <taxon>Coelurosauria</taxon>
        <taxon>Aves</taxon>
        <taxon>Neognathae</taxon>
        <taxon>Neoaves</taxon>
        <taxon>Telluraves</taxon>
        <taxon>Accipitrimorphae</taxon>
        <taxon>Accipitriformes</taxon>
        <taxon>Accipitridae</taxon>
        <taxon>Accipitrinae</taxon>
        <taxon>Gyps</taxon>
    </lineage>
</organism>
<evidence type="ECO:0000313" key="1">
    <source>
        <dbReference type="EMBL" id="AAY54194.1"/>
    </source>
</evidence>
<proteinExistence type="predicted"/>
<reference evidence="1" key="2">
    <citation type="submission" date="2005-03" db="EMBL/GenBank/DDBJ databases">
        <authorList>
            <person name="Lerner H.R.L."/>
            <person name="Mindell D.P."/>
        </authorList>
    </citation>
    <scope>NUCLEOTIDE SEQUENCE</scope>
</reference>
<protein>
    <submittedName>
        <fullName evidence="1">Beta-fibrinogen</fullName>
    </submittedName>
</protein>
<dbReference type="EMBL" id="AY987182">
    <property type="protein sequence ID" value="AAY54194.1"/>
    <property type="molecule type" value="Genomic_DNA"/>
</dbReference>
<name>Q4VCX2_9AVES</name>
<accession>Q4VCX2</accession>